<dbReference type="Proteomes" id="UP000007151">
    <property type="component" value="Unassembled WGS sequence"/>
</dbReference>
<comment type="caution">
    <text evidence="1">The sequence shown here is derived from an EMBL/GenBank/DDBJ whole genome shotgun (WGS) entry which is preliminary data.</text>
</comment>
<feature type="non-terminal residue" evidence="1">
    <location>
        <position position="12"/>
    </location>
</feature>
<dbReference type="EMBL" id="AGBW02014282">
    <property type="protein sequence ID" value="OWR41934.1"/>
    <property type="molecule type" value="Genomic_DNA"/>
</dbReference>
<reference evidence="1 2" key="1">
    <citation type="journal article" date="2011" name="Cell">
        <title>The monarch butterfly genome yields insights into long-distance migration.</title>
        <authorList>
            <person name="Zhan S."/>
            <person name="Merlin C."/>
            <person name="Boore J.L."/>
            <person name="Reppert S.M."/>
        </authorList>
    </citation>
    <scope>NUCLEOTIDE SEQUENCE [LARGE SCALE GENOMIC DNA]</scope>
    <source>
        <strain evidence="1">F-2</strain>
    </source>
</reference>
<accession>A0A212EKC6</accession>
<evidence type="ECO:0000313" key="2">
    <source>
        <dbReference type="Proteomes" id="UP000007151"/>
    </source>
</evidence>
<gene>
    <name evidence="1" type="ORF">KGM_209881A</name>
</gene>
<proteinExistence type="predicted"/>
<evidence type="ECO:0000313" key="1">
    <source>
        <dbReference type="EMBL" id="OWR41934.1"/>
    </source>
</evidence>
<sequence>MGERRVNSVTVA</sequence>
<dbReference type="InParanoid" id="A0A212EKC6"/>
<keyword evidence="2" id="KW-1185">Reference proteome</keyword>
<name>A0A212EKC6_DANPL</name>
<organism evidence="1 2">
    <name type="scientific">Danaus plexippus plexippus</name>
    <dbReference type="NCBI Taxonomy" id="278856"/>
    <lineage>
        <taxon>Eukaryota</taxon>
        <taxon>Metazoa</taxon>
        <taxon>Ecdysozoa</taxon>
        <taxon>Arthropoda</taxon>
        <taxon>Hexapoda</taxon>
        <taxon>Insecta</taxon>
        <taxon>Pterygota</taxon>
        <taxon>Neoptera</taxon>
        <taxon>Endopterygota</taxon>
        <taxon>Lepidoptera</taxon>
        <taxon>Glossata</taxon>
        <taxon>Ditrysia</taxon>
        <taxon>Papilionoidea</taxon>
        <taxon>Nymphalidae</taxon>
        <taxon>Danainae</taxon>
        <taxon>Danaini</taxon>
        <taxon>Danaina</taxon>
        <taxon>Danaus</taxon>
        <taxon>Danaus</taxon>
    </lineage>
</organism>
<protein>
    <submittedName>
        <fullName evidence="1">Uncharacterized protein</fullName>
    </submittedName>
</protein>
<dbReference type="KEGG" id="dpl:KGM_209881A"/>